<keyword evidence="4" id="KW-1185">Reference proteome</keyword>
<sequence>MEDVKPQSPASAIGTSAGASKFTTTISTGTPSPASSSATAIPTDTQLSGPGLSKDAPNPSKQPLMIGISVGLAVLLLLTIAGVYYWYCRRRGRKEAQDSLSRVEAKLDSESLSSSRTVSMAEISWQHDPEVSFSLASAPRVHRPP</sequence>
<keyword evidence="2" id="KW-0472">Membrane</keyword>
<reference evidence="3 4" key="1">
    <citation type="submission" date="2023-01" db="EMBL/GenBank/DDBJ databases">
        <title>Analysis of 21 Apiospora genomes using comparative genomics revels a genus with tremendous synthesis potential of carbohydrate active enzymes and secondary metabolites.</title>
        <authorList>
            <person name="Sorensen T."/>
        </authorList>
    </citation>
    <scope>NUCLEOTIDE SEQUENCE [LARGE SCALE GENOMIC DNA]</scope>
    <source>
        <strain evidence="3 4">CBS 114990</strain>
    </source>
</reference>
<organism evidence="3 4">
    <name type="scientific">Apiospora hydei</name>
    <dbReference type="NCBI Taxonomy" id="1337664"/>
    <lineage>
        <taxon>Eukaryota</taxon>
        <taxon>Fungi</taxon>
        <taxon>Dikarya</taxon>
        <taxon>Ascomycota</taxon>
        <taxon>Pezizomycotina</taxon>
        <taxon>Sordariomycetes</taxon>
        <taxon>Xylariomycetidae</taxon>
        <taxon>Amphisphaeriales</taxon>
        <taxon>Apiosporaceae</taxon>
        <taxon>Apiospora</taxon>
    </lineage>
</organism>
<dbReference type="EMBL" id="JAQQWN010000007">
    <property type="protein sequence ID" value="KAK8074746.1"/>
    <property type="molecule type" value="Genomic_DNA"/>
</dbReference>
<feature type="transmembrane region" description="Helical" evidence="2">
    <location>
        <begin position="64"/>
        <end position="87"/>
    </location>
</feature>
<evidence type="ECO:0000313" key="3">
    <source>
        <dbReference type="EMBL" id="KAK8074746.1"/>
    </source>
</evidence>
<keyword evidence="2" id="KW-0812">Transmembrane</keyword>
<gene>
    <name evidence="3" type="ORF">PG997_009409</name>
</gene>
<dbReference type="RefSeq" id="XP_066665686.1">
    <property type="nucleotide sequence ID" value="XM_066813724.1"/>
</dbReference>
<proteinExistence type="predicted"/>
<keyword evidence="2" id="KW-1133">Transmembrane helix</keyword>
<evidence type="ECO:0008006" key="5">
    <source>
        <dbReference type="Google" id="ProtNLM"/>
    </source>
</evidence>
<accession>A0ABR1VU13</accession>
<protein>
    <recommendedName>
        <fullName evidence="5">Mid2 domain-containing protein</fullName>
    </recommendedName>
</protein>
<dbReference type="Proteomes" id="UP001433268">
    <property type="component" value="Unassembled WGS sequence"/>
</dbReference>
<feature type="region of interest" description="Disordered" evidence="1">
    <location>
        <begin position="21"/>
        <end position="60"/>
    </location>
</feature>
<feature type="compositionally biased region" description="Low complexity" evidence="1">
    <location>
        <begin position="23"/>
        <end position="43"/>
    </location>
</feature>
<evidence type="ECO:0000256" key="1">
    <source>
        <dbReference type="SAM" id="MobiDB-lite"/>
    </source>
</evidence>
<name>A0ABR1VU13_9PEZI</name>
<comment type="caution">
    <text evidence="3">The sequence shown here is derived from an EMBL/GenBank/DDBJ whole genome shotgun (WGS) entry which is preliminary data.</text>
</comment>
<evidence type="ECO:0000313" key="4">
    <source>
        <dbReference type="Proteomes" id="UP001433268"/>
    </source>
</evidence>
<evidence type="ECO:0000256" key="2">
    <source>
        <dbReference type="SAM" id="Phobius"/>
    </source>
</evidence>
<dbReference type="GeneID" id="92046784"/>